<feature type="domain" description="Fe/B12 periplasmic-binding" evidence="1">
    <location>
        <begin position="68"/>
        <end position="370"/>
    </location>
</feature>
<dbReference type="PANTHER" id="PTHR30535">
    <property type="entry name" value="VITAMIN B12-BINDING PROTEIN"/>
    <property type="match status" value="1"/>
</dbReference>
<evidence type="ECO:0000259" key="1">
    <source>
        <dbReference type="PROSITE" id="PS50983"/>
    </source>
</evidence>
<dbReference type="EMBL" id="QETA01000003">
    <property type="protein sequence ID" value="PWF23356.1"/>
    <property type="molecule type" value="Genomic_DNA"/>
</dbReference>
<dbReference type="CDD" id="cd01139">
    <property type="entry name" value="TroA_f"/>
    <property type="match status" value="1"/>
</dbReference>
<evidence type="ECO:0000313" key="3">
    <source>
        <dbReference type="Proteomes" id="UP000245212"/>
    </source>
</evidence>
<comment type="caution">
    <text evidence="2">The sequence shown here is derived from an EMBL/GenBank/DDBJ whole genome shotgun (WGS) entry which is preliminary data.</text>
</comment>
<dbReference type="SUPFAM" id="SSF53807">
    <property type="entry name" value="Helical backbone' metal receptor"/>
    <property type="match status" value="1"/>
</dbReference>
<dbReference type="Proteomes" id="UP000245212">
    <property type="component" value="Unassembled WGS sequence"/>
</dbReference>
<dbReference type="PANTHER" id="PTHR30535:SF34">
    <property type="entry name" value="MOLYBDATE-BINDING PROTEIN MOLA"/>
    <property type="match status" value="1"/>
</dbReference>
<dbReference type="Pfam" id="PF01497">
    <property type="entry name" value="Peripla_BP_2"/>
    <property type="match status" value="1"/>
</dbReference>
<proteinExistence type="predicted"/>
<dbReference type="AlphaFoldDB" id="A0A2V1JZZ9"/>
<name>A0A2V1JZZ9_9BURK</name>
<evidence type="ECO:0000313" key="2">
    <source>
        <dbReference type="EMBL" id="PWF23356.1"/>
    </source>
</evidence>
<accession>A0A2V1JZZ9</accession>
<dbReference type="Gene3D" id="3.40.50.1980">
    <property type="entry name" value="Nitrogenase molybdenum iron protein domain"/>
    <property type="match status" value="2"/>
</dbReference>
<protein>
    <submittedName>
        <fullName evidence="2">ABC transporter substrate-binding protein</fullName>
    </submittedName>
</protein>
<dbReference type="InterPro" id="IPR050902">
    <property type="entry name" value="ABC_Transporter_SBP"/>
</dbReference>
<gene>
    <name evidence="2" type="ORF">DD235_09995</name>
</gene>
<sequence length="404" mass="44931">MHEWTGSNWGRLLAGMGLLWAIGWGAAQAAPASVAQASAVEAGTGHEGRIVVTDVLGRQVEIKLPVRRIILEEARQAYAVAMLEDAHPFGRIVGWGGDLEQADPATYAQYLKVFPEIREIPVLGRLADASFNLERAVALRPDVLFLNMETARIADDARYLETLDSLGIPVVYVDFRHHPERNTEPSLRLFGDILGQRARTEDFIAFRARERARVTERLAQADVPQPRVFIERMGGFAEECCYSFGDENMGHYVEMAGGHNLAAEVLPGTFGQLSPEQVLAMSPDVVLVTSADWSAFRPDGDWIPVGPGADAVRARQALARYLDKSAYSGSPAVAQRRFYAIWHQFYNSPYDFVAVQQLAKWLHPALFEDLDVDETFRTLHARFLPVPYAPGYFAALEGEHDHAR</sequence>
<dbReference type="InterPro" id="IPR002491">
    <property type="entry name" value="ABC_transptr_periplasmic_BD"/>
</dbReference>
<reference evidence="3" key="1">
    <citation type="submission" date="2018-05" db="EMBL/GenBank/DDBJ databases">
        <authorList>
            <person name="Li Y."/>
        </authorList>
    </citation>
    <scope>NUCLEOTIDE SEQUENCE [LARGE SCALE GENOMIC DNA]</scope>
    <source>
        <strain evidence="3">3d-2-2</strain>
    </source>
</reference>
<organism evidence="2 3">
    <name type="scientific">Corticimicrobacter populi</name>
    <dbReference type="NCBI Taxonomy" id="2175229"/>
    <lineage>
        <taxon>Bacteria</taxon>
        <taxon>Pseudomonadati</taxon>
        <taxon>Pseudomonadota</taxon>
        <taxon>Betaproteobacteria</taxon>
        <taxon>Burkholderiales</taxon>
        <taxon>Alcaligenaceae</taxon>
        <taxon>Corticimicrobacter</taxon>
    </lineage>
</organism>
<dbReference type="PROSITE" id="PS50983">
    <property type="entry name" value="FE_B12_PBP"/>
    <property type="match status" value="1"/>
</dbReference>
<keyword evidence="3" id="KW-1185">Reference proteome</keyword>